<organism evidence="2">
    <name type="scientific">marine metagenome</name>
    <dbReference type="NCBI Taxonomy" id="408172"/>
    <lineage>
        <taxon>unclassified sequences</taxon>
        <taxon>metagenomes</taxon>
        <taxon>ecological metagenomes</taxon>
    </lineage>
</organism>
<feature type="compositionally biased region" description="Acidic residues" evidence="1">
    <location>
        <begin position="74"/>
        <end position="84"/>
    </location>
</feature>
<evidence type="ECO:0000256" key="1">
    <source>
        <dbReference type="SAM" id="MobiDB-lite"/>
    </source>
</evidence>
<feature type="compositionally biased region" description="Low complexity" evidence="1">
    <location>
        <begin position="59"/>
        <end position="68"/>
    </location>
</feature>
<evidence type="ECO:0000313" key="2">
    <source>
        <dbReference type="EMBL" id="SVB95429.1"/>
    </source>
</evidence>
<feature type="non-terminal residue" evidence="2">
    <location>
        <position position="1"/>
    </location>
</feature>
<reference evidence="2" key="1">
    <citation type="submission" date="2018-05" db="EMBL/GenBank/DDBJ databases">
        <authorList>
            <person name="Lanie J.A."/>
            <person name="Ng W.-L."/>
            <person name="Kazmierczak K.M."/>
            <person name="Andrzejewski T.M."/>
            <person name="Davidsen T.M."/>
            <person name="Wayne K.J."/>
            <person name="Tettelin H."/>
            <person name="Glass J.I."/>
            <person name="Rusch D."/>
            <person name="Podicherti R."/>
            <person name="Tsui H.-C.T."/>
            <person name="Winkler M.E."/>
        </authorList>
    </citation>
    <scope>NUCLEOTIDE SEQUENCE</scope>
</reference>
<name>A0A382I866_9ZZZZ</name>
<proteinExistence type="predicted"/>
<dbReference type="AlphaFoldDB" id="A0A382I866"/>
<sequence>IPKGTTYTHGQVVLDRIFWVKGTSGSCSTGGTAGTTSAWGVGTTGTAALQKIWASNGTGMSTSMNSSSNKDETETGDSTDGELDNGDQYMKFRWALASPYTYDGFRVPKMTISFDLSAALTFNGTCGGTAGPASGHGIYMSAPVLTNTIE</sequence>
<gene>
    <name evidence="2" type="ORF">METZ01_LOCUS248283</name>
</gene>
<feature type="region of interest" description="Disordered" evidence="1">
    <location>
        <begin position="59"/>
        <end position="84"/>
    </location>
</feature>
<protein>
    <submittedName>
        <fullName evidence="2">Uncharacterized protein</fullName>
    </submittedName>
</protein>
<accession>A0A382I866</accession>
<dbReference type="EMBL" id="UINC01065596">
    <property type="protein sequence ID" value="SVB95429.1"/>
    <property type="molecule type" value="Genomic_DNA"/>
</dbReference>